<dbReference type="InterPro" id="IPR004821">
    <property type="entry name" value="Cyt_trans-like"/>
</dbReference>
<feature type="domain" description="Nudix hydrolase" evidence="3">
    <location>
        <begin position="202"/>
        <end position="338"/>
    </location>
</feature>
<keyword evidence="5" id="KW-1185">Reference proteome</keyword>
<evidence type="ECO:0000256" key="1">
    <source>
        <dbReference type="ARBA" id="ARBA00022679"/>
    </source>
</evidence>
<dbReference type="SUPFAM" id="SSF55811">
    <property type="entry name" value="Nudix"/>
    <property type="match status" value="1"/>
</dbReference>
<dbReference type="InterPro" id="IPR000086">
    <property type="entry name" value="NUDIX_hydrolase_dom"/>
</dbReference>
<dbReference type="GO" id="GO:0016779">
    <property type="term" value="F:nucleotidyltransferase activity"/>
    <property type="evidence" value="ECO:0007669"/>
    <property type="project" value="UniProtKB-KW"/>
</dbReference>
<dbReference type="PANTHER" id="PTHR21342:SF0">
    <property type="entry name" value="BIFUNCTIONAL NMN ADENYLYLTRANSFERASE_NUDIX HYDROLASE"/>
    <property type="match status" value="1"/>
</dbReference>
<dbReference type="AlphaFoldDB" id="A0A7H0GNJ8"/>
<dbReference type="InterPro" id="IPR015797">
    <property type="entry name" value="NUDIX_hydrolase-like_dom_sf"/>
</dbReference>
<evidence type="ECO:0000313" key="5">
    <source>
        <dbReference type="Proteomes" id="UP000516028"/>
    </source>
</evidence>
<protein>
    <submittedName>
        <fullName evidence="4">Bifunctional nicotinamide-nucleotide adenylyltransferase/Nudix hydroxylase</fullName>
    </submittedName>
</protein>
<evidence type="ECO:0000313" key="4">
    <source>
        <dbReference type="EMBL" id="QNP49864.1"/>
    </source>
</evidence>
<dbReference type="NCBIfam" id="TIGR00125">
    <property type="entry name" value="cyt_tran_rel"/>
    <property type="match status" value="1"/>
</dbReference>
<dbReference type="KEGG" id="daer:H9K75_08250"/>
<dbReference type="Proteomes" id="UP000516028">
    <property type="component" value="Chromosome"/>
</dbReference>
<gene>
    <name evidence="4" type="ORF">H9K75_08250</name>
</gene>
<dbReference type="Pfam" id="PF00293">
    <property type="entry name" value="NUDIX"/>
    <property type="match status" value="1"/>
</dbReference>
<dbReference type="Gene3D" id="3.90.79.10">
    <property type="entry name" value="Nucleoside Triphosphate Pyrophosphohydrolase"/>
    <property type="match status" value="1"/>
</dbReference>
<evidence type="ECO:0000259" key="3">
    <source>
        <dbReference type="PROSITE" id="PS51462"/>
    </source>
</evidence>
<keyword evidence="1 4" id="KW-0808">Transferase</keyword>
<keyword evidence="2 4" id="KW-0548">Nucleotidyltransferase</keyword>
<dbReference type="Pfam" id="PF01467">
    <property type="entry name" value="CTP_transf_like"/>
    <property type="match status" value="1"/>
</dbReference>
<name>A0A7H0GNJ8_9BURK</name>
<dbReference type="PANTHER" id="PTHR21342">
    <property type="entry name" value="PHOSPHOPANTETHEINE ADENYLYLTRANSFERASE"/>
    <property type="match status" value="1"/>
</dbReference>
<dbReference type="Gene3D" id="3.40.50.620">
    <property type="entry name" value="HUPs"/>
    <property type="match status" value="1"/>
</dbReference>
<dbReference type="CDD" id="cd18873">
    <property type="entry name" value="NUDIX_NadM_like"/>
    <property type="match status" value="1"/>
</dbReference>
<proteinExistence type="predicted"/>
<evidence type="ECO:0000256" key="2">
    <source>
        <dbReference type="ARBA" id="ARBA00022695"/>
    </source>
</evidence>
<dbReference type="RefSeq" id="WP_187725404.1">
    <property type="nucleotide sequence ID" value="NZ_CP060783.1"/>
</dbReference>
<reference evidence="4 5" key="1">
    <citation type="submission" date="2020-08" db="EMBL/GenBank/DDBJ databases">
        <title>Genome sequence of Diaphorobacter aerolatus KACC 16536T.</title>
        <authorList>
            <person name="Hyun D.-W."/>
            <person name="Bae J.-W."/>
        </authorList>
    </citation>
    <scope>NUCLEOTIDE SEQUENCE [LARGE SCALE GENOMIC DNA]</scope>
    <source>
        <strain evidence="4 5">KACC 16536</strain>
    </source>
</reference>
<dbReference type="SUPFAM" id="SSF52374">
    <property type="entry name" value="Nucleotidylyl transferase"/>
    <property type="match status" value="1"/>
</dbReference>
<sequence>MYDTAILIGRFEPVHTGHLALLSHALEKADRVIIIVGSAFQARSPKNPFTWSERAQMLLGSLSDADRTRVDVVPVRDYYDEARWVRAVQQAVGERSRPGARIGLVGHFKDASSSYLSSFPGWELIPMARQGDIDATMIRNAYFGATARTIPIALSPFHDVLPKSTRTLLERFATQPEFGELQNEWRMLRGYREAWANAPYPPVFVTVDALLRCQNRILLIRRAQPPGRGLLALPGGFIEPRETIWQSCLRELVEETHCDVPAALLEKALREVRVFDHPDRSLRGRTITHVHYFDLEDASLPNVRADDDAAQVLWMPVESIPSNEASFFEDHFQILNHFLSSDIETK</sequence>
<dbReference type="InterPro" id="IPR014729">
    <property type="entry name" value="Rossmann-like_a/b/a_fold"/>
</dbReference>
<dbReference type="EMBL" id="CP060783">
    <property type="protein sequence ID" value="QNP49864.1"/>
    <property type="molecule type" value="Genomic_DNA"/>
</dbReference>
<accession>A0A7H0GNJ8</accession>
<dbReference type="PROSITE" id="PS51462">
    <property type="entry name" value="NUDIX"/>
    <property type="match status" value="1"/>
</dbReference>
<organism evidence="4 5">
    <name type="scientific">Diaphorobacter aerolatus</name>
    <dbReference type="NCBI Taxonomy" id="1288495"/>
    <lineage>
        <taxon>Bacteria</taxon>
        <taxon>Pseudomonadati</taxon>
        <taxon>Pseudomonadota</taxon>
        <taxon>Betaproteobacteria</taxon>
        <taxon>Burkholderiales</taxon>
        <taxon>Comamonadaceae</taxon>
        <taxon>Diaphorobacter</taxon>
    </lineage>
</organism>